<dbReference type="InterPro" id="IPR013783">
    <property type="entry name" value="Ig-like_fold"/>
</dbReference>
<gene>
    <name evidence="2" type="ORF">IAB26_06225</name>
</gene>
<dbReference type="Gene3D" id="3.40.50.1000">
    <property type="entry name" value="HAD superfamily/HAD-like"/>
    <property type="match status" value="1"/>
</dbReference>
<dbReference type="Gene3D" id="2.60.40.10">
    <property type="entry name" value="Immunoglobulins"/>
    <property type="match status" value="1"/>
</dbReference>
<dbReference type="InterPro" id="IPR023214">
    <property type="entry name" value="HAD_sf"/>
</dbReference>
<dbReference type="EMBL" id="DVFT01000092">
    <property type="protein sequence ID" value="HIQ96139.1"/>
    <property type="molecule type" value="Genomic_DNA"/>
</dbReference>
<reference evidence="2" key="2">
    <citation type="journal article" date="2021" name="PeerJ">
        <title>Extensive microbial diversity within the chicken gut microbiome revealed by metagenomics and culture.</title>
        <authorList>
            <person name="Gilroy R."/>
            <person name="Ravi A."/>
            <person name="Getino M."/>
            <person name="Pursley I."/>
            <person name="Horton D.L."/>
            <person name="Alikhan N.F."/>
            <person name="Baker D."/>
            <person name="Gharbi K."/>
            <person name="Hall N."/>
            <person name="Watson M."/>
            <person name="Adriaenssens E.M."/>
            <person name="Foster-Nyarko E."/>
            <person name="Jarju S."/>
            <person name="Secka A."/>
            <person name="Antonio M."/>
            <person name="Oren A."/>
            <person name="Chaudhuri R.R."/>
            <person name="La Ragione R."/>
            <person name="Hildebrand F."/>
            <person name="Pallen M.J."/>
        </authorList>
    </citation>
    <scope>NUCLEOTIDE SEQUENCE</scope>
    <source>
        <strain evidence="2">ChiSjej3B21-11622</strain>
    </source>
</reference>
<comment type="caution">
    <text evidence="2">The sequence shown here is derived from an EMBL/GenBank/DDBJ whole genome shotgun (WGS) entry which is preliminary data.</text>
</comment>
<feature type="region of interest" description="Disordered" evidence="1">
    <location>
        <begin position="165"/>
        <end position="196"/>
    </location>
</feature>
<evidence type="ECO:0000256" key="1">
    <source>
        <dbReference type="SAM" id="MobiDB-lite"/>
    </source>
</evidence>
<dbReference type="Gene3D" id="1.10.150.400">
    <property type="match status" value="1"/>
</dbReference>
<name>A0A9D1D1U9_9FIRM</name>
<dbReference type="Proteomes" id="UP000886886">
    <property type="component" value="Unassembled WGS sequence"/>
</dbReference>
<dbReference type="InterPro" id="IPR036412">
    <property type="entry name" value="HAD-like_sf"/>
</dbReference>
<reference evidence="2" key="1">
    <citation type="submission" date="2020-10" db="EMBL/GenBank/DDBJ databases">
        <authorList>
            <person name="Gilroy R."/>
        </authorList>
    </citation>
    <scope>NUCLEOTIDE SEQUENCE</scope>
    <source>
        <strain evidence="2">ChiSjej3B21-11622</strain>
    </source>
</reference>
<organism evidence="2 3">
    <name type="scientific">Candidatus Limivivens merdigallinarum</name>
    <dbReference type="NCBI Taxonomy" id="2840859"/>
    <lineage>
        <taxon>Bacteria</taxon>
        <taxon>Bacillati</taxon>
        <taxon>Bacillota</taxon>
        <taxon>Clostridia</taxon>
        <taxon>Lachnospirales</taxon>
        <taxon>Lachnospiraceae</taxon>
        <taxon>Lachnospiraceae incertae sedis</taxon>
        <taxon>Candidatus Limivivens</taxon>
    </lineage>
</organism>
<dbReference type="AlphaFoldDB" id="A0A9D1D1U9"/>
<accession>A0A9D1D1U9</accession>
<proteinExistence type="predicted"/>
<evidence type="ECO:0000313" key="3">
    <source>
        <dbReference type="Proteomes" id="UP000886886"/>
    </source>
</evidence>
<protein>
    <submittedName>
        <fullName evidence="2">Uncharacterized protein</fullName>
    </submittedName>
</protein>
<sequence length="916" mass="106465">MGELKERLYQRVVRKNELVRKEYERYVLGHLEEHGKRRLKHWAVLFWLKWKYRKSRGGRLQLFLLRQKKGKARLQMERILGAVCYNLYVSEDGVHYRFLTKKKNRIYETERLSPNRLYFYKYKVSMDGTHYNEFSKVLSVSTVENQELYWMTKLTHLKQELPGGLFSGNGRQREETAPSAACRGQREPNGGLRAEPTAEGGISLSWNLVPGAIHYNLYRARRGGEFRFLARTEGASFRDPSAEGDTEYLYKLKYTKDGNRYRDLAKPLAVRMPRSRYGENGGRLYEKGAESQAAKRMSAMNFAKSLMPYETVSFDIFDTLLFRPFAKPSDLFILVGERLNIMDFCEIRKGAEEKARKVSQAVKGSREVTIFEIYRYVAEETGMEEAAAARLEFEIEKSLCYANPYMLTVFRILKEQGKRMVALSDMYLPGEWMRELLEHCGYEGFDEVIVSCDYHCSKRSGGLYEILLSHGATDPEGNRAPADPALVVHIGDNQTADVEAASEKGIAARHYQNVNEAGREFRCKNMSYLVGSAYRGIVNAHLHSGMERYSPYYEVGYVYTGLYVMGFCQWIYRYAKEKGITKILFLAREGDLYQKVFQAMHPEMETEYVLWSRIPVVKTIVGKNRHPYLLQILHHKANALYKSRLGRLFDKVGIGKLKGYFPDYRLHEEEYLTPENEQAARSLLLDHWEELQECYRQDQEAIRQYLTRKIGDCRRAAVVDVGWSGNNVLQVKYLAEQVYGLDCCIHCLLAAARNVNDTYMAAMIQKRETATYLFSPLENKGLHDSHQAGNGKLNSFFFEILTQSCTPTFLGFGEGGKFLYDIPEVENYAHNREIHRGALDFVSEYQRRFRDFDYMLDVSGHDAYMPFQYFSSNLSWIRKYFGDYRFGRDLFATQDKAEMETVEEVMRKAKIWEETT</sequence>
<evidence type="ECO:0000313" key="2">
    <source>
        <dbReference type="EMBL" id="HIQ96139.1"/>
    </source>
</evidence>
<dbReference type="SUPFAM" id="SSF56784">
    <property type="entry name" value="HAD-like"/>
    <property type="match status" value="1"/>
</dbReference>